<name>A0A0A8Y905_ARUDO</name>
<evidence type="ECO:0000313" key="1">
    <source>
        <dbReference type="EMBL" id="JAD21748.1"/>
    </source>
</evidence>
<dbReference type="EMBL" id="GBRH01276147">
    <property type="protein sequence ID" value="JAD21748.1"/>
    <property type="molecule type" value="Transcribed_RNA"/>
</dbReference>
<reference evidence="1" key="2">
    <citation type="journal article" date="2015" name="Data Brief">
        <title>Shoot transcriptome of the giant reed, Arundo donax.</title>
        <authorList>
            <person name="Barrero R.A."/>
            <person name="Guerrero F.D."/>
            <person name="Moolhuijzen P."/>
            <person name="Goolsby J.A."/>
            <person name="Tidwell J."/>
            <person name="Bellgard S.E."/>
            <person name="Bellgard M.I."/>
        </authorList>
    </citation>
    <scope>NUCLEOTIDE SEQUENCE</scope>
    <source>
        <tissue evidence="1">Shoot tissue taken approximately 20 cm above the soil surface</tissue>
    </source>
</reference>
<organism evidence="1">
    <name type="scientific">Arundo donax</name>
    <name type="common">Giant reed</name>
    <name type="synonym">Donax arundinaceus</name>
    <dbReference type="NCBI Taxonomy" id="35708"/>
    <lineage>
        <taxon>Eukaryota</taxon>
        <taxon>Viridiplantae</taxon>
        <taxon>Streptophyta</taxon>
        <taxon>Embryophyta</taxon>
        <taxon>Tracheophyta</taxon>
        <taxon>Spermatophyta</taxon>
        <taxon>Magnoliopsida</taxon>
        <taxon>Liliopsida</taxon>
        <taxon>Poales</taxon>
        <taxon>Poaceae</taxon>
        <taxon>PACMAD clade</taxon>
        <taxon>Arundinoideae</taxon>
        <taxon>Arundineae</taxon>
        <taxon>Arundo</taxon>
    </lineage>
</organism>
<sequence length="31" mass="3558">MGMDILEEIGMDILEEIGGRLERGRRDGWLP</sequence>
<reference evidence="1" key="1">
    <citation type="submission" date="2014-09" db="EMBL/GenBank/DDBJ databases">
        <authorList>
            <person name="Magalhaes I.L.F."/>
            <person name="Oliveira U."/>
            <person name="Santos F.R."/>
            <person name="Vidigal T.H.D.A."/>
            <person name="Brescovit A.D."/>
            <person name="Santos A.J."/>
        </authorList>
    </citation>
    <scope>NUCLEOTIDE SEQUENCE</scope>
    <source>
        <tissue evidence="1">Shoot tissue taken approximately 20 cm above the soil surface</tissue>
    </source>
</reference>
<proteinExistence type="predicted"/>
<protein>
    <submittedName>
        <fullName evidence="1">Uncharacterized protein</fullName>
    </submittedName>
</protein>
<accession>A0A0A8Y905</accession>
<dbReference type="AlphaFoldDB" id="A0A0A8Y905"/>